<proteinExistence type="predicted"/>
<evidence type="ECO:0000313" key="2">
    <source>
        <dbReference type="EMBL" id="KAK1411411.1"/>
    </source>
</evidence>
<dbReference type="AlphaFoldDB" id="A0AAD8JXR4"/>
<sequence length="160" mass="17628">MGRGSRGQGTSRVGSQGSVPGDRGDVQGSSQGMMARSMEHGAGCGGTSRGSSQGCIQASVRDVVPGITQDQDMDMSSPIEGSDDESTFIALKRRGQTFQGQLPEPMNHEWIWIKDGEISNQKKSTRLIRSILKSMWNGPWESWRDVPIEDRTRLFEHFQV</sequence>
<feature type="region of interest" description="Disordered" evidence="1">
    <location>
        <begin position="1"/>
        <end position="54"/>
    </location>
</feature>
<comment type="caution">
    <text evidence="2">The sequence shown here is derived from an EMBL/GenBank/DDBJ whole genome shotgun (WGS) entry which is preliminary data.</text>
</comment>
<dbReference type="EMBL" id="JAUHHV010000010">
    <property type="protein sequence ID" value="KAK1411411.1"/>
    <property type="molecule type" value="Genomic_DNA"/>
</dbReference>
<evidence type="ECO:0000313" key="3">
    <source>
        <dbReference type="Proteomes" id="UP001229421"/>
    </source>
</evidence>
<keyword evidence="3" id="KW-1185">Reference proteome</keyword>
<gene>
    <name evidence="2" type="ORF">QVD17_37960</name>
</gene>
<reference evidence="2" key="1">
    <citation type="journal article" date="2023" name="bioRxiv">
        <title>Improved chromosome-level genome assembly for marigold (Tagetes erecta).</title>
        <authorList>
            <person name="Jiang F."/>
            <person name="Yuan L."/>
            <person name="Wang S."/>
            <person name="Wang H."/>
            <person name="Xu D."/>
            <person name="Wang A."/>
            <person name="Fan W."/>
        </authorList>
    </citation>
    <scope>NUCLEOTIDE SEQUENCE</scope>
    <source>
        <strain evidence="2">WSJ</strain>
        <tissue evidence="2">Leaf</tissue>
    </source>
</reference>
<feature type="compositionally biased region" description="Polar residues" evidence="1">
    <location>
        <begin position="8"/>
        <end position="18"/>
    </location>
</feature>
<evidence type="ECO:0000256" key="1">
    <source>
        <dbReference type="SAM" id="MobiDB-lite"/>
    </source>
</evidence>
<name>A0AAD8JXR4_TARER</name>
<dbReference type="Proteomes" id="UP001229421">
    <property type="component" value="Unassembled WGS sequence"/>
</dbReference>
<accession>A0AAD8JXR4</accession>
<protein>
    <submittedName>
        <fullName evidence="2">Uncharacterized protein</fullName>
    </submittedName>
</protein>
<organism evidence="2 3">
    <name type="scientific">Tagetes erecta</name>
    <name type="common">African marigold</name>
    <dbReference type="NCBI Taxonomy" id="13708"/>
    <lineage>
        <taxon>Eukaryota</taxon>
        <taxon>Viridiplantae</taxon>
        <taxon>Streptophyta</taxon>
        <taxon>Embryophyta</taxon>
        <taxon>Tracheophyta</taxon>
        <taxon>Spermatophyta</taxon>
        <taxon>Magnoliopsida</taxon>
        <taxon>eudicotyledons</taxon>
        <taxon>Gunneridae</taxon>
        <taxon>Pentapetalae</taxon>
        <taxon>asterids</taxon>
        <taxon>campanulids</taxon>
        <taxon>Asterales</taxon>
        <taxon>Asteraceae</taxon>
        <taxon>Asteroideae</taxon>
        <taxon>Heliantheae alliance</taxon>
        <taxon>Tageteae</taxon>
        <taxon>Tagetes</taxon>
    </lineage>
</organism>